<proteinExistence type="predicted"/>
<dbReference type="RefSeq" id="WP_144772532.1">
    <property type="nucleotide sequence ID" value="NZ_RXIR01000003.1"/>
</dbReference>
<evidence type="ECO:0000313" key="2">
    <source>
        <dbReference type="Proteomes" id="UP000336646"/>
    </source>
</evidence>
<accession>A0A6C1TYY7</accession>
<comment type="caution">
    <text evidence="1">The sequence shown here is derived from an EMBL/GenBank/DDBJ whole genome shotgun (WGS) entry which is preliminary data.</text>
</comment>
<evidence type="ECO:0000313" key="1">
    <source>
        <dbReference type="EMBL" id="TVS29793.1"/>
    </source>
</evidence>
<dbReference type="Proteomes" id="UP000336646">
    <property type="component" value="Unassembled WGS sequence"/>
</dbReference>
<organism evidence="1 2">
    <name type="scientific">Corynebacterium sanguinis</name>
    <dbReference type="NCBI Taxonomy" id="2594913"/>
    <lineage>
        <taxon>Bacteria</taxon>
        <taxon>Bacillati</taxon>
        <taxon>Actinomycetota</taxon>
        <taxon>Actinomycetes</taxon>
        <taxon>Mycobacteriales</taxon>
        <taxon>Corynebacteriaceae</taxon>
        <taxon>Corynebacterium</taxon>
    </lineage>
</organism>
<name>A0A6C1TYY7_9CORY</name>
<dbReference type="OrthoDB" id="4414962at2"/>
<dbReference type="EMBL" id="RXIR01000003">
    <property type="protein sequence ID" value="TVS29793.1"/>
    <property type="molecule type" value="Genomic_DNA"/>
</dbReference>
<reference evidence="1 2" key="1">
    <citation type="submission" date="2018-12" db="EMBL/GenBank/DDBJ databases">
        <title>Corynebacterium sanguinis sp. nov., a clinically-associated and environmental corynebacterium.</title>
        <authorList>
            <person name="Gonzales-Siles L."/>
            <person name="Jaen-Luchoro D."/>
            <person name="Cardew S."/>
            <person name="Inganas E."/>
            <person name="Ohlen M."/>
            <person name="Jensie-Markopolous S."/>
            <person name="Pinyeiro-Iglesias B."/>
            <person name="Molin K."/>
            <person name="Skovbjerg S."/>
            <person name="Svensson-Stadler L."/>
            <person name="Funke G."/>
            <person name="Moore E.R.B."/>
        </authorList>
    </citation>
    <scope>NUCLEOTIDE SEQUENCE [LARGE SCALE GENOMIC DNA]</scope>
    <source>
        <strain evidence="1 2">58734</strain>
    </source>
</reference>
<protein>
    <submittedName>
        <fullName evidence="1">Uncharacterized protein</fullName>
    </submittedName>
</protein>
<sequence length="291" mass="32434">MREIDWVKHKLHRGQVVRDHGRWLGLLDEDWIPKFDLPQVTKLDWPHTRGAIDAVSMTLRVRTPSGRTHAVVDELVAEGLGQVDAVGKLIPVTGPARLVVMEQAGMKRRMMRITHVKAEGDATVPHTLTIFGVSALGYLDLLPCPSNPLSWAGKFTRFERDWVGPEESKALFTQPRDLAPCTMITVADGASVDGKADEVVHRLIRESLDAVHRTAGITQNPPYAVVLDPPRGEPQRMIHRPTDQTIWQEIGERALSAGVSLWADLWWPEDPTPPGLALQLPTLVFHVRQEG</sequence>
<gene>
    <name evidence="1" type="ORF">EKI59_02410</name>
</gene>
<dbReference type="AlphaFoldDB" id="A0A6C1TYY7"/>